<feature type="signal peptide" evidence="1">
    <location>
        <begin position="1"/>
        <end position="24"/>
    </location>
</feature>
<feature type="chain" id="PRO_5001862168" evidence="1">
    <location>
        <begin position="25"/>
        <end position="125"/>
    </location>
</feature>
<evidence type="ECO:0000256" key="1">
    <source>
        <dbReference type="SAM" id="SignalP"/>
    </source>
</evidence>
<comment type="caution">
    <text evidence="2">The sequence shown here is derived from an EMBL/GenBank/DDBJ whole genome shotgun (WGS) entry which is preliminary data.</text>
</comment>
<reference evidence="2 3" key="1">
    <citation type="journal article" date="2014" name="Genome Announc.">
        <title>Draft Genome Sequences of Two Vibrionaceae Species, Vibrio ponticus C121 and Photobacterium aphoticum C119, Isolated as Coral Reef Microbiota.</title>
        <authorList>
            <person name="Al-saari N."/>
            <person name="Meirelles P.M."/>
            <person name="Mino S."/>
            <person name="Suda W."/>
            <person name="Oshima K."/>
            <person name="Hattori M."/>
            <person name="Ohkuma M."/>
            <person name="Thompson F.L."/>
            <person name="Gomez-Gil B."/>
            <person name="Sawabe T."/>
            <person name="Sawabe T."/>
        </authorList>
    </citation>
    <scope>NUCLEOTIDE SEQUENCE [LARGE SCALE GENOMIC DNA]</scope>
    <source>
        <strain evidence="2 3">JCM 19237</strain>
    </source>
</reference>
<keyword evidence="1" id="KW-0732">Signal</keyword>
<dbReference type="EMBL" id="BBMN01000032">
    <property type="protein sequence ID" value="GAL08781.1"/>
    <property type="molecule type" value="Genomic_DNA"/>
</dbReference>
<evidence type="ECO:0000313" key="3">
    <source>
        <dbReference type="Proteomes" id="UP000029227"/>
    </source>
</evidence>
<dbReference type="Proteomes" id="UP000029227">
    <property type="component" value="Unassembled WGS sequence"/>
</dbReference>
<name>A0A090R0W1_9GAMM</name>
<accession>A0A090R0W1</accession>
<dbReference type="AlphaFoldDB" id="A0A090R0W1"/>
<organism evidence="2 3">
    <name type="scientific">Photobacterium aphoticum</name>
    <dbReference type="NCBI Taxonomy" id="754436"/>
    <lineage>
        <taxon>Bacteria</taxon>
        <taxon>Pseudomonadati</taxon>
        <taxon>Pseudomonadota</taxon>
        <taxon>Gammaproteobacteria</taxon>
        <taxon>Vibrionales</taxon>
        <taxon>Vibrionaceae</taxon>
        <taxon>Photobacterium</taxon>
    </lineage>
</organism>
<dbReference type="STRING" id="754436.JCM19237_409"/>
<proteinExistence type="predicted"/>
<evidence type="ECO:0000313" key="2">
    <source>
        <dbReference type="EMBL" id="GAL08781.1"/>
    </source>
</evidence>
<protein>
    <submittedName>
        <fullName evidence="2">Uncharacterized protein</fullName>
    </submittedName>
</protein>
<gene>
    <name evidence="2" type="ORF">JCM19237_409</name>
</gene>
<sequence length="125" mass="13504">MSLSFPPHRALAVAIIGAVFTSHAAYAEAPVVQVRTAYNSDLQVPLHYAEPVRLAQVLADGLAQLPKRPVAADTANATTGTPSGTVATTVSNNAIYWTNSAFTAQAMIRQSLHSNRPWFSNWQHY</sequence>